<dbReference type="InterPro" id="IPR002782">
    <property type="entry name" value="Mut7-C_RNAse_dom"/>
</dbReference>
<evidence type="ECO:0000313" key="2">
    <source>
        <dbReference type="EMBL" id="KAF4408880.1"/>
    </source>
</evidence>
<dbReference type="PANTHER" id="PTHR39081:SF1">
    <property type="entry name" value="MUT7-C RNASE DOMAIN-CONTAINING PROTEIN"/>
    <property type="match status" value="1"/>
</dbReference>
<evidence type="ECO:0000259" key="1">
    <source>
        <dbReference type="Pfam" id="PF01927"/>
    </source>
</evidence>
<accession>A0ABQ7FJM8</accession>
<dbReference type="PANTHER" id="PTHR39081">
    <property type="entry name" value="MUT7-C DOMAIN-CONTAINING PROTEIN"/>
    <property type="match status" value="1"/>
</dbReference>
<feature type="domain" description="Mut7-C RNAse" evidence="1">
    <location>
        <begin position="19"/>
        <end position="160"/>
    </location>
</feature>
<sequence>MVEVRAVRRPEPLPDGWPPRFLLDVHLGGLARRMRLVGLDTAYRNDLDDPVLVEVANAGRRLLLTQDRGLLRRRALWRGAFVRGARPDEQLADVLGRFAPPLAPWSRCLSCNGVLVDVPKADVEHALRPGTRRSYDTFTRCPDCGRVYWPGAHRERLDAVVAAAERATGG</sequence>
<reference evidence="2 3" key="1">
    <citation type="submission" date="2019-10" db="EMBL/GenBank/DDBJ databases">
        <title>Streptomyces tenebrisbrunneis sp.nov., an endogenous actinomycete isolated from of Lycium ruthenicum.</title>
        <authorList>
            <person name="Ma L."/>
        </authorList>
    </citation>
    <scope>NUCLEOTIDE SEQUENCE [LARGE SCALE GENOMIC DNA]</scope>
    <source>
        <strain evidence="2 3">TRM 66187</strain>
    </source>
</reference>
<evidence type="ECO:0000313" key="3">
    <source>
        <dbReference type="Proteomes" id="UP000621266"/>
    </source>
</evidence>
<comment type="caution">
    <text evidence="2">The sequence shown here is derived from an EMBL/GenBank/DDBJ whole genome shotgun (WGS) entry which is preliminary data.</text>
</comment>
<gene>
    <name evidence="2" type="ORF">GCU69_11945</name>
</gene>
<protein>
    <recommendedName>
        <fullName evidence="1">Mut7-C RNAse domain-containing protein</fullName>
    </recommendedName>
</protein>
<dbReference type="Proteomes" id="UP000621266">
    <property type="component" value="Unassembled WGS sequence"/>
</dbReference>
<keyword evidence="3" id="KW-1185">Reference proteome</keyword>
<proteinExistence type="predicted"/>
<dbReference type="EMBL" id="WHPN01000259">
    <property type="protein sequence ID" value="KAF4408880.1"/>
    <property type="molecule type" value="Genomic_DNA"/>
</dbReference>
<dbReference type="Pfam" id="PF01927">
    <property type="entry name" value="Mut7-C"/>
    <property type="match status" value="1"/>
</dbReference>
<name>A0ABQ7FJM8_9ACTN</name>
<organism evidence="2 3">
    <name type="scientific">Streptomyces lycii</name>
    <dbReference type="NCBI Taxonomy" id="2654337"/>
    <lineage>
        <taxon>Bacteria</taxon>
        <taxon>Bacillati</taxon>
        <taxon>Actinomycetota</taxon>
        <taxon>Actinomycetes</taxon>
        <taxon>Kitasatosporales</taxon>
        <taxon>Streptomycetaceae</taxon>
        <taxon>Streptomyces</taxon>
    </lineage>
</organism>